<dbReference type="AlphaFoldDB" id="A0A060XE35"/>
<evidence type="ECO:0000313" key="3">
    <source>
        <dbReference type="EMBL" id="CDQ77701.1"/>
    </source>
</evidence>
<dbReference type="PaxDb" id="8022-A0A060XE35"/>
<protein>
    <submittedName>
        <fullName evidence="3">Uncharacterized protein</fullName>
    </submittedName>
</protein>
<evidence type="ECO:0000256" key="2">
    <source>
        <dbReference type="SAM" id="Phobius"/>
    </source>
</evidence>
<dbReference type="EMBL" id="FR905255">
    <property type="protein sequence ID" value="CDQ77701.1"/>
    <property type="molecule type" value="Genomic_DNA"/>
</dbReference>
<keyword evidence="2" id="KW-0472">Membrane</keyword>
<dbReference type="STRING" id="8022.A0A060XE35"/>
<gene>
    <name evidence="3" type="ORF">GSONMT00049678001</name>
</gene>
<sequence>MTRPRFSRVQPSLDDRIFPTQPGVAAVYSVPRHPGPPYTAHDYTKGHPNLAGTPPGHAHSQALSQSPYTTGQNSGSAPLVYSPQTQQMNTQPQSRPSSMPSPSPSPPVMWNHQVCIISSKLDNVAALLLCGFVLPCLSVPLIVHLVSLLLSSSLCFAIAASHSLSAGPHTFSPIMLSKALL</sequence>
<keyword evidence="2" id="KW-1133">Transmembrane helix</keyword>
<reference evidence="3" key="2">
    <citation type="submission" date="2014-03" db="EMBL/GenBank/DDBJ databases">
        <authorList>
            <person name="Genoscope - CEA"/>
        </authorList>
    </citation>
    <scope>NUCLEOTIDE SEQUENCE</scope>
</reference>
<keyword evidence="2" id="KW-0812">Transmembrane</keyword>
<feature type="compositionally biased region" description="Polar residues" evidence="1">
    <location>
        <begin position="61"/>
        <end position="91"/>
    </location>
</feature>
<feature type="region of interest" description="Disordered" evidence="1">
    <location>
        <begin position="1"/>
        <end position="105"/>
    </location>
</feature>
<accession>A0A060XE35</accession>
<dbReference type="Proteomes" id="UP000193380">
    <property type="component" value="Unassembled WGS sequence"/>
</dbReference>
<name>A0A060XE35_ONCMY</name>
<evidence type="ECO:0000256" key="1">
    <source>
        <dbReference type="SAM" id="MobiDB-lite"/>
    </source>
</evidence>
<proteinExistence type="predicted"/>
<reference evidence="3" key="1">
    <citation type="journal article" date="2014" name="Nat. Commun.">
        <title>The rainbow trout genome provides novel insights into evolution after whole-genome duplication in vertebrates.</title>
        <authorList>
            <person name="Berthelot C."/>
            <person name="Brunet F."/>
            <person name="Chalopin D."/>
            <person name="Juanchich A."/>
            <person name="Bernard M."/>
            <person name="Noel B."/>
            <person name="Bento P."/>
            <person name="Da Silva C."/>
            <person name="Labadie K."/>
            <person name="Alberti A."/>
            <person name="Aury J.M."/>
            <person name="Louis A."/>
            <person name="Dehais P."/>
            <person name="Bardou P."/>
            <person name="Montfort J."/>
            <person name="Klopp C."/>
            <person name="Cabau C."/>
            <person name="Gaspin C."/>
            <person name="Thorgaard G.H."/>
            <person name="Boussaha M."/>
            <person name="Quillet E."/>
            <person name="Guyomard R."/>
            <person name="Galiana D."/>
            <person name="Bobe J."/>
            <person name="Volff J.N."/>
            <person name="Genet C."/>
            <person name="Wincker P."/>
            <person name="Jaillon O."/>
            <person name="Roest Crollius H."/>
            <person name="Guiguen Y."/>
        </authorList>
    </citation>
    <scope>NUCLEOTIDE SEQUENCE [LARGE SCALE GENOMIC DNA]</scope>
</reference>
<evidence type="ECO:0000313" key="4">
    <source>
        <dbReference type="Proteomes" id="UP000193380"/>
    </source>
</evidence>
<feature type="transmembrane region" description="Helical" evidence="2">
    <location>
        <begin position="126"/>
        <end position="150"/>
    </location>
</feature>
<organism evidence="3 4">
    <name type="scientific">Oncorhynchus mykiss</name>
    <name type="common">Rainbow trout</name>
    <name type="synonym">Salmo gairdneri</name>
    <dbReference type="NCBI Taxonomy" id="8022"/>
    <lineage>
        <taxon>Eukaryota</taxon>
        <taxon>Metazoa</taxon>
        <taxon>Chordata</taxon>
        <taxon>Craniata</taxon>
        <taxon>Vertebrata</taxon>
        <taxon>Euteleostomi</taxon>
        <taxon>Actinopterygii</taxon>
        <taxon>Neopterygii</taxon>
        <taxon>Teleostei</taxon>
        <taxon>Protacanthopterygii</taxon>
        <taxon>Salmoniformes</taxon>
        <taxon>Salmonidae</taxon>
        <taxon>Salmoninae</taxon>
        <taxon>Oncorhynchus</taxon>
    </lineage>
</organism>